<reference evidence="1 2" key="1">
    <citation type="submission" date="2024-09" db="EMBL/GenBank/DDBJ databases">
        <authorList>
            <person name="Sun Q."/>
            <person name="Mori K."/>
        </authorList>
    </citation>
    <scope>NUCLEOTIDE SEQUENCE [LARGE SCALE GENOMIC DNA]</scope>
    <source>
        <strain evidence="1 2">JCM 4557</strain>
    </source>
</reference>
<dbReference type="Proteomes" id="UP001589887">
    <property type="component" value="Unassembled WGS sequence"/>
</dbReference>
<organism evidence="1 2">
    <name type="scientific">Streptomyces noboritoensis</name>
    <dbReference type="NCBI Taxonomy" id="67337"/>
    <lineage>
        <taxon>Bacteria</taxon>
        <taxon>Bacillati</taxon>
        <taxon>Actinomycetota</taxon>
        <taxon>Actinomycetes</taxon>
        <taxon>Kitasatosporales</taxon>
        <taxon>Streptomycetaceae</taxon>
        <taxon>Streptomyces</taxon>
    </lineage>
</organism>
<accession>A0ABV6TFZ1</accession>
<evidence type="ECO:0000313" key="1">
    <source>
        <dbReference type="EMBL" id="MFC0844708.1"/>
    </source>
</evidence>
<proteinExistence type="predicted"/>
<dbReference type="RefSeq" id="WP_394319134.1">
    <property type="nucleotide sequence ID" value="NZ_JBHMQV010000009.1"/>
</dbReference>
<evidence type="ECO:0000313" key="2">
    <source>
        <dbReference type="Proteomes" id="UP001589887"/>
    </source>
</evidence>
<name>A0ABV6TFZ1_9ACTN</name>
<keyword evidence="2" id="KW-1185">Reference proteome</keyword>
<sequence>MSDLPEVLDGEVVALLGEAVEARFGMALPQLARAVKAAPEANPSATQLVHWYGLLAQAQDALEKAEDALVAALETAVGEVLDDPVMELAQQVNAAVEVRDGRAATLRFLLEAPAEQTGTRPRPALRVTTTLPTAAPARPARIRGGLR</sequence>
<gene>
    <name evidence="1" type="ORF">ACFH04_13465</name>
</gene>
<comment type="caution">
    <text evidence="1">The sequence shown here is derived from an EMBL/GenBank/DDBJ whole genome shotgun (WGS) entry which is preliminary data.</text>
</comment>
<protein>
    <submittedName>
        <fullName evidence="1">Uncharacterized protein</fullName>
    </submittedName>
</protein>
<dbReference type="EMBL" id="JBHMQV010000009">
    <property type="protein sequence ID" value="MFC0844708.1"/>
    <property type="molecule type" value="Genomic_DNA"/>
</dbReference>